<proteinExistence type="predicted"/>
<evidence type="ECO:0000313" key="3">
    <source>
        <dbReference type="Proteomes" id="UP000076717"/>
    </source>
</evidence>
<feature type="region of interest" description="Disordered" evidence="1">
    <location>
        <begin position="211"/>
        <end position="246"/>
    </location>
</feature>
<organism evidence="2 3">
    <name type="scientific">Rathayibacter tanaceti</name>
    <dbReference type="NCBI Taxonomy" id="1671680"/>
    <lineage>
        <taxon>Bacteria</taxon>
        <taxon>Bacillati</taxon>
        <taxon>Actinomycetota</taxon>
        <taxon>Actinomycetes</taxon>
        <taxon>Micrococcales</taxon>
        <taxon>Microbacteriaceae</taxon>
        <taxon>Rathayibacter</taxon>
    </lineage>
</organism>
<accession>A0A166IPT6</accession>
<dbReference type="AlphaFoldDB" id="A0A166IPT6"/>
<comment type="caution">
    <text evidence="2">The sequence shown here is derived from an EMBL/GenBank/DDBJ whole genome shotgun (WGS) entry which is preliminary data.</text>
</comment>
<evidence type="ECO:0000256" key="1">
    <source>
        <dbReference type="SAM" id="MobiDB-lite"/>
    </source>
</evidence>
<gene>
    <name evidence="2" type="ORF">ACH61_00085</name>
</gene>
<feature type="compositionally biased region" description="Basic and acidic residues" evidence="1">
    <location>
        <begin position="235"/>
        <end position="246"/>
    </location>
</feature>
<evidence type="ECO:0000313" key="2">
    <source>
        <dbReference type="EMBL" id="KZX22731.1"/>
    </source>
</evidence>
<feature type="region of interest" description="Disordered" evidence="1">
    <location>
        <begin position="27"/>
        <end position="54"/>
    </location>
</feature>
<dbReference type="Proteomes" id="UP000076717">
    <property type="component" value="Unassembled WGS sequence"/>
</dbReference>
<keyword evidence="3" id="KW-1185">Reference proteome</keyword>
<protein>
    <submittedName>
        <fullName evidence="2">Uncharacterized protein</fullName>
    </submittedName>
</protein>
<name>A0A166IPT6_9MICO</name>
<dbReference type="EMBL" id="LIIN01000002">
    <property type="protein sequence ID" value="KZX22731.1"/>
    <property type="molecule type" value="Genomic_DNA"/>
</dbReference>
<reference evidence="2 3" key="1">
    <citation type="submission" date="2015-08" db="EMBL/GenBank/DDBJ databases">
        <title>Draft Genome Sequence of Rathayibacter sp. Strain VKM Ac-2596 Isolated from Leaf Gall Induced by Plant-Parasitic Nematodes.</title>
        <authorList>
            <person name="Vasilenko O.V."/>
            <person name="Starodumova I.P."/>
            <person name="Tarlachkov S.V."/>
            <person name="Dorofeeva L.V."/>
            <person name="Evtushenko L.I."/>
        </authorList>
    </citation>
    <scope>NUCLEOTIDE SEQUENCE [LARGE SCALE GENOMIC DNA]</scope>
    <source>
        <strain evidence="2 3">VKM Ac-2596</strain>
    </source>
</reference>
<sequence length="322" mass="35677">MRAFLRSTSTASRWSRWSTAWTTVPSEFRPPTRGFERPRSRPRAAPPAKRTHRLTDSRPAIESMVAGPSRSFSVGPRIRFGALRREDDRELGDDQLHEVCAVLLEGDCNIDRSGIPGCHVGRCATGEGDGEVECPPLAPLGVHTRPFKSEETQYGGVQCYRAAMREFSGSSARVTLTLDAHRAMDARTKHLLGASARANFYGRVAEMANPCGTANDDKERRLSTPALHSAPSVRAGRDHDESHRREPWSRCFRALDPRLLGATVKDVLATEHVTIRAAYLGSIIHPTGNRPGLAREAERSVRRAVLDLVEGRRRASRRDQAE</sequence>